<dbReference type="EMBL" id="JAPDMZ010000244">
    <property type="protein sequence ID" value="KAK0545166.1"/>
    <property type="molecule type" value="Genomic_DNA"/>
</dbReference>
<evidence type="ECO:0000313" key="14">
    <source>
        <dbReference type="EMBL" id="KAK0545166.1"/>
    </source>
</evidence>
<dbReference type="Gene3D" id="3.20.20.80">
    <property type="entry name" value="Glycosidases"/>
    <property type="match status" value="1"/>
</dbReference>
<dbReference type="InterPro" id="IPR011583">
    <property type="entry name" value="Chitinase_II/V-like_cat"/>
</dbReference>
<dbReference type="SUPFAM" id="SSF54556">
    <property type="entry name" value="Chitinase insertion domain"/>
    <property type="match status" value="1"/>
</dbReference>
<evidence type="ECO:0000256" key="5">
    <source>
        <dbReference type="ARBA" id="ARBA00023277"/>
    </source>
</evidence>
<keyword evidence="2 8" id="KW-0147">Chitin-binding</keyword>
<dbReference type="InterPro" id="IPR001223">
    <property type="entry name" value="Glyco_hydro18_cat"/>
</dbReference>
<evidence type="ECO:0000256" key="4">
    <source>
        <dbReference type="ARBA" id="ARBA00023024"/>
    </source>
</evidence>
<evidence type="ECO:0000256" key="9">
    <source>
        <dbReference type="RuleBase" id="RU000489"/>
    </source>
</evidence>
<evidence type="ECO:0000259" key="13">
    <source>
        <dbReference type="PROSITE" id="PS51910"/>
    </source>
</evidence>
<keyword evidence="15" id="KW-1185">Reference proteome</keyword>
<dbReference type="CDD" id="cd00035">
    <property type="entry name" value="ChtBD1"/>
    <property type="match status" value="1"/>
</dbReference>
<evidence type="ECO:0000259" key="12">
    <source>
        <dbReference type="PROSITE" id="PS50941"/>
    </source>
</evidence>
<feature type="disulfide bond" evidence="8">
    <location>
        <begin position="165"/>
        <end position="177"/>
    </location>
</feature>
<dbReference type="InterPro" id="IPR017853">
    <property type="entry name" value="GH"/>
</dbReference>
<feature type="region of interest" description="Disordered" evidence="10">
    <location>
        <begin position="1365"/>
        <end position="1394"/>
    </location>
</feature>
<feature type="domain" description="Chitin-binding type-1" evidence="12">
    <location>
        <begin position="151"/>
        <end position="194"/>
    </location>
</feature>
<proteinExistence type="predicted"/>
<dbReference type="InterPro" id="IPR001002">
    <property type="entry name" value="Chitin-bd_1"/>
</dbReference>
<evidence type="ECO:0000256" key="6">
    <source>
        <dbReference type="ARBA" id="ARBA00023295"/>
    </source>
</evidence>
<keyword evidence="7" id="KW-0624">Polysaccharide degradation</keyword>
<dbReference type="SUPFAM" id="SSF51445">
    <property type="entry name" value="(Trans)glycosidases"/>
    <property type="match status" value="1"/>
</dbReference>
<feature type="chain" id="PRO_5042822498" description="Chitinase" evidence="11">
    <location>
        <begin position="32"/>
        <end position="1728"/>
    </location>
</feature>
<comment type="catalytic activity">
    <reaction evidence="1">
        <text>Random endo-hydrolysis of N-acetyl-beta-D-glucosaminide (1-&gt;4)-beta-linkages in chitin and chitodextrins.</text>
        <dbReference type="EC" id="3.2.1.14"/>
    </reaction>
</comment>
<dbReference type="InterPro" id="IPR050314">
    <property type="entry name" value="Glycosyl_Hydrlase_18"/>
</dbReference>
<dbReference type="InterPro" id="IPR001579">
    <property type="entry name" value="Glyco_hydro_18_chit_AS"/>
</dbReference>
<dbReference type="PANTHER" id="PTHR11177">
    <property type="entry name" value="CHITINASE"/>
    <property type="match status" value="1"/>
</dbReference>
<dbReference type="SMART" id="SM00636">
    <property type="entry name" value="Glyco_18"/>
    <property type="match status" value="1"/>
</dbReference>
<keyword evidence="3 9" id="KW-0378">Hydrolase</keyword>
<dbReference type="Proteomes" id="UP001176517">
    <property type="component" value="Unassembled WGS sequence"/>
</dbReference>
<dbReference type="InterPro" id="IPR018371">
    <property type="entry name" value="Chitin-binding_1_CS"/>
</dbReference>
<sequence length="1728" mass="186792">MVSVRALMRSTYGPSFIFLLLSALICLTVHGHLGDNGNRQGKHRLLAKRAAANAALQNATALPEQQQQPSTHQARSMNDPALMDMLESTSLARRQSSSTTSSGGTPNTTKLPTGTCTAKIPCAEDACCNGQICGFGPQFCGSNCTSKCDSKAECGPYAAAGNTNCPLGVCCSKYGFCGTTDEFCLVGCQNGCGEPEPPTACGADAQSATQRRIGYYAGWATDPASRPFNQYPPSMIKANVLTHINYAFALVGSDFKLQAMSANDPKQWSQVIALKSQNPELKVFLSVGGWTFNDPPTSHIFSNLVASAANTNTFINSALTVMQTYGFDGLDIDWEYPGADDRGGVPADRANYVKFMTSLNNAFKSGGRSYGLTWTAPSSYWYLQHFDLQGLTAVTDWINLMTYDLHGVWDGVDPYIGSYVFGHTNLSEIKTSIDLFVRNKIPMSKITLGMAFYARTYTLTLPSCSEPGCEFSGAGRPIGSSVKGGIESYADIQTIISNGADPTFDEKAAIKYLVYEGDQWLSYDDADTWLLKMDYANSICIGGTMIWSVDMDTPQGDALSALYPTIAGIAGKPERCVWGGCEAAQGASFGSTCPANFPHVQTKGVQGDPGSQACWDTNENNEKPLCCSSDFTSVYKNCAWYGTVSSCFDNQCPVGQISIATDVAGDAYPGNPSHCTGNIGGQAILRSYCCDPPADTESSIPGSWLFPSGGSGSINETLQIDQDVNTPAASAVEDIHYDDPTDPDHNEFGEVFISSPKAASVSRMDVNSDWVITGCHPASDEPQEVFAYCRKGMNHTHSGCSHVMTGGAQHTIIRLPKTCAKGNWARIDFLDEHHDHTVLPQSHMAKVPAGEKVYRMRFDYNFAAVPASNGPVYMRIDASDIIGYWDEIVDTPMSKRHVVRGTPLSNCTTAQQKRSLHDPELCAPAPKKRWWGAFKDWINRIANTIGAAGLQNAKHYSFAQVFTIFHQEEKCTINGVDYASSMDISATLNANADLQYGLYVQGTVVPPAITSAYLDFNIAASGSATLKLEALAAAHYSSGNLELLRVGFPGLSYPGLVTVGPSLAVYGELEGDISLQGTLSVTQGVEFPATGIKLGWSGSDDSSNGALPSVTPHREPASLQATVVKGNINFSGSLTAHVQPSVELGIRILGGSLMDAQVFGRVDLSANAALGFSTRQLCITPSFNAALQLGYTGSALIWSSGPVVYPLGSYTVPFDAVCGPQLSRRDFEEGETVHHLYASTEDPGFKPRSVESYNVTKKRTLPSDFGRQAAEYGAVQTNILRDEHGTQYVGKLQYPIEQTSILSGSVADSAPTSLQKRAGVPYLPGNLFCPESGDGPSCTPIEFGGFDDPEDGGYYYRRRSFINDTLQPLPPTPRMDVEHDESGQLISSQDAETSLSIRDESEENLVILQKRVKLGSCPYTLRPAAYGNAPDLGTWDFSTDGATTISPTVARNFPSLLTVLSTGSRQNQVTFYAREHVYEMNMLTRFIDEQLRTNLQGVWQVNGANTDFCTGFFNPYLRNAFGGRPEAMMTTLRNCQPRNNGRGMPRLQQEVNKAKYNYLNGQDACSVSTFRGKSCPDIKVLALRQAAGALSYMNDGVTRTEFLAIHQCVSAAWDSWHADYVRQPGVPAAANNVIMSDEVRSWVTGVLSTFNTQIRSNINALINDWSNTYGNALQSVDLSYGAYFEPRAKPFTTSGGPIPHSNLQVKTDDLNTFIAGRVAGGITWINQL</sequence>
<accession>A0AAN6GMQ5</accession>
<evidence type="ECO:0000313" key="15">
    <source>
        <dbReference type="Proteomes" id="UP001176517"/>
    </source>
</evidence>
<dbReference type="GO" id="GO:0008061">
    <property type="term" value="F:chitin binding"/>
    <property type="evidence" value="ECO:0007669"/>
    <property type="project" value="UniProtKB-UniRule"/>
</dbReference>
<dbReference type="PROSITE" id="PS50941">
    <property type="entry name" value="CHIT_BIND_I_2"/>
    <property type="match status" value="1"/>
</dbReference>
<evidence type="ECO:0000256" key="2">
    <source>
        <dbReference type="ARBA" id="ARBA00022669"/>
    </source>
</evidence>
<dbReference type="PANTHER" id="PTHR11177:SF397">
    <property type="entry name" value="CHITINASE"/>
    <property type="match status" value="1"/>
</dbReference>
<dbReference type="SMART" id="SM00270">
    <property type="entry name" value="ChtBD1"/>
    <property type="match status" value="2"/>
</dbReference>
<dbReference type="InterPro" id="IPR036861">
    <property type="entry name" value="Endochitinase-like_sf"/>
</dbReference>
<feature type="disulfide bond" evidence="8">
    <location>
        <begin position="188"/>
        <end position="192"/>
    </location>
</feature>
<reference evidence="14" key="1">
    <citation type="journal article" date="2023" name="PhytoFront">
        <title>Draft Genome Resources of Seven Strains of Tilletia horrida, Causal Agent of Kernel Smut of Rice.</title>
        <authorList>
            <person name="Khanal S."/>
            <person name="Antony Babu S."/>
            <person name="Zhou X.G."/>
        </authorList>
    </citation>
    <scope>NUCLEOTIDE SEQUENCE</scope>
    <source>
        <strain evidence="14">TX6</strain>
    </source>
</reference>
<evidence type="ECO:0000256" key="7">
    <source>
        <dbReference type="ARBA" id="ARBA00023326"/>
    </source>
</evidence>
<comment type="caution">
    <text evidence="8">Lacks conserved residue(s) required for the propagation of feature annotation.</text>
</comment>
<gene>
    <name evidence="14" type="ORF">OC846_005780</name>
</gene>
<dbReference type="Pfam" id="PF00187">
    <property type="entry name" value="Chitin_bind_1"/>
    <property type="match status" value="1"/>
</dbReference>
<keyword evidence="6 9" id="KW-0326">Glycosidase</keyword>
<name>A0AAN6GMQ5_9BASI</name>
<evidence type="ECO:0000256" key="8">
    <source>
        <dbReference type="PROSITE-ProRule" id="PRU00261"/>
    </source>
</evidence>
<dbReference type="SUPFAM" id="SSF57016">
    <property type="entry name" value="Plant lectins/antimicrobial peptides"/>
    <property type="match status" value="1"/>
</dbReference>
<dbReference type="GO" id="GO:0000272">
    <property type="term" value="P:polysaccharide catabolic process"/>
    <property type="evidence" value="ECO:0007669"/>
    <property type="project" value="UniProtKB-KW"/>
</dbReference>
<evidence type="ECO:0000256" key="1">
    <source>
        <dbReference type="ARBA" id="ARBA00000822"/>
    </source>
</evidence>
<dbReference type="PROSITE" id="PS01095">
    <property type="entry name" value="GH18_1"/>
    <property type="match status" value="1"/>
</dbReference>
<keyword evidence="11" id="KW-0732">Signal</keyword>
<evidence type="ECO:0000256" key="11">
    <source>
        <dbReference type="SAM" id="SignalP"/>
    </source>
</evidence>
<organism evidence="14 15">
    <name type="scientific">Tilletia horrida</name>
    <dbReference type="NCBI Taxonomy" id="155126"/>
    <lineage>
        <taxon>Eukaryota</taxon>
        <taxon>Fungi</taxon>
        <taxon>Dikarya</taxon>
        <taxon>Basidiomycota</taxon>
        <taxon>Ustilaginomycotina</taxon>
        <taxon>Exobasidiomycetes</taxon>
        <taxon>Tilletiales</taxon>
        <taxon>Tilletiaceae</taxon>
        <taxon>Tilletia</taxon>
    </lineage>
</organism>
<dbReference type="Pfam" id="PF00704">
    <property type="entry name" value="Glyco_hydro_18"/>
    <property type="match status" value="1"/>
</dbReference>
<comment type="caution">
    <text evidence="14">The sequence shown here is derived from an EMBL/GenBank/DDBJ whole genome shotgun (WGS) entry which is preliminary data.</text>
</comment>
<feature type="disulfide bond" evidence="8">
    <location>
        <begin position="170"/>
        <end position="184"/>
    </location>
</feature>
<dbReference type="GO" id="GO:0006032">
    <property type="term" value="P:chitin catabolic process"/>
    <property type="evidence" value="ECO:0007669"/>
    <property type="project" value="UniProtKB-KW"/>
</dbReference>
<evidence type="ECO:0000256" key="10">
    <source>
        <dbReference type="SAM" id="MobiDB-lite"/>
    </source>
</evidence>
<feature type="signal peptide" evidence="11">
    <location>
        <begin position="1"/>
        <end position="31"/>
    </location>
</feature>
<dbReference type="PROSITE" id="PS00026">
    <property type="entry name" value="CHIT_BIND_I_1"/>
    <property type="match status" value="1"/>
</dbReference>
<dbReference type="InterPro" id="IPR029070">
    <property type="entry name" value="Chitinase_insertion_sf"/>
</dbReference>
<evidence type="ECO:0000256" key="3">
    <source>
        <dbReference type="ARBA" id="ARBA00022801"/>
    </source>
</evidence>
<feature type="domain" description="GH18" evidence="13">
    <location>
        <begin position="210"/>
        <end position="569"/>
    </location>
</feature>
<dbReference type="PROSITE" id="PS51910">
    <property type="entry name" value="GH18_2"/>
    <property type="match status" value="1"/>
</dbReference>
<evidence type="ECO:0008006" key="16">
    <source>
        <dbReference type="Google" id="ProtNLM"/>
    </source>
</evidence>
<protein>
    <recommendedName>
        <fullName evidence="16">Chitinase</fullName>
    </recommendedName>
</protein>
<dbReference type="Gene3D" id="3.30.60.10">
    <property type="entry name" value="Endochitinase-like"/>
    <property type="match status" value="1"/>
</dbReference>
<feature type="compositionally biased region" description="Polar residues" evidence="10">
    <location>
        <begin position="1384"/>
        <end position="1394"/>
    </location>
</feature>
<dbReference type="Gene3D" id="3.10.50.10">
    <property type="match status" value="1"/>
</dbReference>
<keyword evidence="5" id="KW-0119">Carbohydrate metabolism</keyword>
<dbReference type="GO" id="GO:0008843">
    <property type="term" value="F:endochitinase activity"/>
    <property type="evidence" value="ECO:0007669"/>
    <property type="project" value="UniProtKB-EC"/>
</dbReference>
<keyword evidence="4" id="KW-0146">Chitin degradation</keyword>
<keyword evidence="8" id="KW-1015">Disulfide bond</keyword>